<organism evidence="1">
    <name type="scientific">hydrothermal vent metagenome</name>
    <dbReference type="NCBI Taxonomy" id="652676"/>
    <lineage>
        <taxon>unclassified sequences</taxon>
        <taxon>metagenomes</taxon>
        <taxon>ecological metagenomes</taxon>
    </lineage>
</organism>
<dbReference type="EMBL" id="FRYL01000038">
    <property type="protein sequence ID" value="SHO81396.1"/>
    <property type="molecule type" value="Genomic_DNA"/>
</dbReference>
<protein>
    <submittedName>
        <fullName evidence="1">Uncharacterized protein</fullName>
    </submittedName>
</protein>
<dbReference type="AlphaFoldDB" id="A0A1W1EKQ9"/>
<evidence type="ECO:0000313" key="1">
    <source>
        <dbReference type="EMBL" id="SHO81396.1"/>
    </source>
</evidence>
<proteinExistence type="predicted"/>
<name>A0A1W1EKQ9_9ZZZZ</name>
<accession>A0A1W1EKQ9</accession>
<gene>
    <name evidence="1" type="ORF">MNB_SV-15-963</name>
</gene>
<sequence>MEMDISKIEDKKKFVELKDLYENLDILYAEGKILSKNDELNKSDRKIIHQKWIKRYEELYNETDKINIIYKIAEEISNTDANN</sequence>
<reference evidence="1" key="1">
    <citation type="submission" date="2016-10" db="EMBL/GenBank/DDBJ databases">
        <authorList>
            <person name="de Groot N.N."/>
        </authorList>
    </citation>
    <scope>NUCLEOTIDE SEQUENCE</scope>
</reference>